<keyword evidence="2" id="KW-1185">Reference proteome</keyword>
<dbReference type="EMBL" id="FOYW01000004">
    <property type="protein sequence ID" value="SFR85446.1"/>
    <property type="molecule type" value="Genomic_DNA"/>
</dbReference>
<evidence type="ECO:0000313" key="2">
    <source>
        <dbReference type="Proteomes" id="UP000198644"/>
    </source>
</evidence>
<dbReference type="Pfam" id="PF06258">
    <property type="entry name" value="Mito_fiss_Elm1"/>
    <property type="match status" value="1"/>
</dbReference>
<evidence type="ECO:0008006" key="3">
    <source>
        <dbReference type="Google" id="ProtNLM"/>
    </source>
</evidence>
<proteinExistence type="predicted"/>
<reference evidence="1 2" key="1">
    <citation type="submission" date="2016-10" db="EMBL/GenBank/DDBJ databases">
        <authorList>
            <person name="de Groot N.N."/>
        </authorList>
    </citation>
    <scope>NUCLEOTIDE SEQUENCE [LARGE SCALE GENOMIC DNA]</scope>
    <source>
        <strain evidence="1 2">CGMCC 1.9167</strain>
    </source>
</reference>
<protein>
    <recommendedName>
        <fullName evidence="3">Fission protein ELM1</fullName>
    </recommendedName>
</protein>
<dbReference type="Proteomes" id="UP000198644">
    <property type="component" value="Unassembled WGS sequence"/>
</dbReference>
<name>A0A1I6K2N9_9GAMM</name>
<dbReference type="InterPro" id="IPR009367">
    <property type="entry name" value="Elm1-like"/>
</dbReference>
<organism evidence="1 2">
    <name type="scientific">Marinobacter daqiaonensis</name>
    <dbReference type="NCBI Taxonomy" id="650891"/>
    <lineage>
        <taxon>Bacteria</taxon>
        <taxon>Pseudomonadati</taxon>
        <taxon>Pseudomonadota</taxon>
        <taxon>Gammaproteobacteria</taxon>
        <taxon>Pseudomonadales</taxon>
        <taxon>Marinobacteraceae</taxon>
        <taxon>Marinobacter</taxon>
    </lineage>
</organism>
<evidence type="ECO:0000313" key="1">
    <source>
        <dbReference type="EMBL" id="SFR85446.1"/>
    </source>
</evidence>
<sequence length="309" mass="34576">MTEQSPVIWLLTDNKPGHLNQLRGLANRLRVLAGASTHWVEAGSERTGLFRSLFGWAAPMTNQLPEPDLIIAAGSRTHRLLLSLRRRGRTVVLMRPNFPRFLVDAVIAPIHDGLPEHQRVLATEGTLNRMVPLARLTLKKEALVLIGGPSPHFDWQAAAVMSQLRQLVARHPDWSWTISNSRRTPASLTTQLEGLESQKIKVVDHTRTHEDWLSHQLATSRMAWVTPDSSSMLSETLTAGVPTALLELPPNKGSRVALGVRRFLEKDLVHSYKGGLAMMTETNPPQPKLWEADRAARWLMERGLVRGRT</sequence>
<accession>A0A1I6K2N9</accession>
<gene>
    <name evidence="1" type="ORF">SAMN05216203_3494</name>
</gene>
<dbReference type="OrthoDB" id="1865at2"/>
<dbReference type="STRING" id="650891.SAMN05216203_3494"/>
<dbReference type="RefSeq" id="WP_092016301.1">
    <property type="nucleotide sequence ID" value="NZ_FOYW01000004.1"/>
</dbReference>
<dbReference type="AlphaFoldDB" id="A0A1I6K2N9"/>
<dbReference type="SUPFAM" id="SSF53756">
    <property type="entry name" value="UDP-Glycosyltransferase/glycogen phosphorylase"/>
    <property type="match status" value="1"/>
</dbReference>